<proteinExistence type="predicted"/>
<accession>A0A409W9U2</accession>
<evidence type="ECO:0000313" key="2">
    <source>
        <dbReference type="Proteomes" id="UP000284706"/>
    </source>
</evidence>
<gene>
    <name evidence="1" type="ORF">CVT26_014815</name>
</gene>
<organism evidence="1 2">
    <name type="scientific">Gymnopilus dilepis</name>
    <dbReference type="NCBI Taxonomy" id="231916"/>
    <lineage>
        <taxon>Eukaryota</taxon>
        <taxon>Fungi</taxon>
        <taxon>Dikarya</taxon>
        <taxon>Basidiomycota</taxon>
        <taxon>Agaricomycotina</taxon>
        <taxon>Agaricomycetes</taxon>
        <taxon>Agaricomycetidae</taxon>
        <taxon>Agaricales</taxon>
        <taxon>Agaricineae</taxon>
        <taxon>Hymenogastraceae</taxon>
        <taxon>Gymnopilus</taxon>
    </lineage>
</organism>
<evidence type="ECO:0000313" key="1">
    <source>
        <dbReference type="EMBL" id="PPQ75250.1"/>
    </source>
</evidence>
<reference evidence="1 2" key="1">
    <citation type="journal article" date="2018" name="Evol. Lett.">
        <title>Horizontal gene cluster transfer increased hallucinogenic mushroom diversity.</title>
        <authorList>
            <person name="Reynolds H.T."/>
            <person name="Vijayakumar V."/>
            <person name="Gluck-Thaler E."/>
            <person name="Korotkin H.B."/>
            <person name="Matheny P.B."/>
            <person name="Slot J.C."/>
        </authorList>
    </citation>
    <scope>NUCLEOTIDE SEQUENCE [LARGE SCALE GENOMIC DNA]</scope>
    <source>
        <strain evidence="1 2">SRW20</strain>
    </source>
</reference>
<dbReference type="EMBL" id="NHYE01005277">
    <property type="protein sequence ID" value="PPQ75250.1"/>
    <property type="molecule type" value="Genomic_DNA"/>
</dbReference>
<dbReference type="OrthoDB" id="3060808at2759"/>
<dbReference type="Proteomes" id="UP000284706">
    <property type="component" value="Unassembled WGS sequence"/>
</dbReference>
<comment type="caution">
    <text evidence="1">The sequence shown here is derived from an EMBL/GenBank/DDBJ whole genome shotgun (WGS) entry which is preliminary data.</text>
</comment>
<protein>
    <submittedName>
        <fullName evidence="1">Uncharacterized protein</fullName>
    </submittedName>
</protein>
<keyword evidence="2" id="KW-1185">Reference proteome</keyword>
<dbReference type="AlphaFoldDB" id="A0A409W9U2"/>
<sequence>MLSEKDEQAHSDIYPYDLAETDRADAALEGVQISQAGEPDDEKLKALLLEVDTEGPGAALPSEPMAVDEEVVNTPGDWSLESFLDGEEV</sequence>
<name>A0A409W9U2_9AGAR</name>
<dbReference type="InParanoid" id="A0A409W9U2"/>